<dbReference type="SUPFAM" id="SSF69572">
    <property type="entry name" value="Activating enzymes of the ubiquitin-like proteins"/>
    <property type="match status" value="1"/>
</dbReference>
<keyword evidence="2" id="KW-1185">Reference proteome</keyword>
<dbReference type="Proteomes" id="UP000051952">
    <property type="component" value="Unassembled WGS sequence"/>
</dbReference>
<reference evidence="2" key="1">
    <citation type="submission" date="2015-09" db="EMBL/GenBank/DDBJ databases">
        <authorList>
            <consortium name="Pathogen Informatics"/>
        </authorList>
    </citation>
    <scope>NUCLEOTIDE SEQUENCE [LARGE SCALE GENOMIC DNA]</scope>
    <source>
        <strain evidence="2">Lake Konstanz</strain>
    </source>
</reference>
<dbReference type="InterPro" id="IPR035985">
    <property type="entry name" value="Ubiquitin-activating_enz"/>
</dbReference>
<evidence type="ECO:0000313" key="1">
    <source>
        <dbReference type="EMBL" id="CUG94173.1"/>
    </source>
</evidence>
<feature type="non-terminal residue" evidence="1">
    <location>
        <position position="249"/>
    </location>
</feature>
<sequence>MNTNMDKGVANNTVQRQLERLDRQVHVIGTGAARRLLDTVFLVIGLDTTGCEIARNILLGGCSRLILCDDSCATPDDAESNFFVTKEDLPSQEVHTVTSRSQIFSKRLGPLSPDSLVEWISEHDLAARIASASSFALCPPDSATSDFDVVVADVIVIANASLETSYSNITMTQRAILLDSVDTWKAAIRARLRSQKKSEGQQRQRCVRPRFIHVRCAHLLAAFYNDFCSSEENDKFLFVENAQDNSIVP</sequence>
<dbReference type="OrthoDB" id="1708823at2759"/>
<dbReference type="AlphaFoldDB" id="A0A0S4JVB4"/>
<dbReference type="VEuPathDB" id="TriTrypDB:BSAL_46860"/>
<evidence type="ECO:0000313" key="2">
    <source>
        <dbReference type="Proteomes" id="UP000051952"/>
    </source>
</evidence>
<protein>
    <submittedName>
        <fullName evidence="1">Uncharacterized protein</fullName>
    </submittedName>
</protein>
<dbReference type="EMBL" id="CYKH01002222">
    <property type="protein sequence ID" value="CUG94173.1"/>
    <property type="molecule type" value="Genomic_DNA"/>
</dbReference>
<gene>
    <name evidence="1" type="ORF">BSAL_46860</name>
</gene>
<proteinExistence type="predicted"/>
<organism evidence="1 2">
    <name type="scientific">Bodo saltans</name>
    <name type="common">Flagellated protozoan</name>
    <dbReference type="NCBI Taxonomy" id="75058"/>
    <lineage>
        <taxon>Eukaryota</taxon>
        <taxon>Discoba</taxon>
        <taxon>Euglenozoa</taxon>
        <taxon>Kinetoplastea</taxon>
        <taxon>Metakinetoplastina</taxon>
        <taxon>Eubodonida</taxon>
        <taxon>Bodonidae</taxon>
        <taxon>Bodo</taxon>
    </lineage>
</organism>
<dbReference type="Gene3D" id="3.40.50.720">
    <property type="entry name" value="NAD(P)-binding Rossmann-like Domain"/>
    <property type="match status" value="1"/>
</dbReference>
<dbReference type="GO" id="GO:0008641">
    <property type="term" value="F:ubiquitin-like modifier activating enzyme activity"/>
    <property type="evidence" value="ECO:0007669"/>
    <property type="project" value="InterPro"/>
</dbReference>
<name>A0A0S4JVB4_BODSA</name>
<accession>A0A0S4JVB4</accession>